<evidence type="ECO:0000313" key="1">
    <source>
        <dbReference type="EMBL" id="PST40628.1"/>
    </source>
</evidence>
<evidence type="ECO:0000313" key="2">
    <source>
        <dbReference type="Proteomes" id="UP000241201"/>
    </source>
</evidence>
<accession>A0A2T3FZB8</accession>
<dbReference type="AlphaFoldDB" id="A0A2T3FZB8"/>
<protein>
    <recommendedName>
        <fullName evidence="3">Guanylate cyclase domain-containing protein</fullName>
    </recommendedName>
</protein>
<dbReference type="GeneID" id="77470812"/>
<keyword evidence="2" id="KW-1185">Reference proteome</keyword>
<name>A0A2T3FZB8_9FIRM</name>
<organism evidence="1 2">
    <name type="scientific">Faecalibacillus faecis</name>
    <dbReference type="NCBI Taxonomy" id="1982628"/>
    <lineage>
        <taxon>Bacteria</taxon>
        <taxon>Bacillati</taxon>
        <taxon>Bacillota</taxon>
        <taxon>Erysipelotrichia</taxon>
        <taxon>Erysipelotrichales</taxon>
        <taxon>Coprobacillaceae</taxon>
        <taxon>Faecalibacillus</taxon>
    </lineage>
</organism>
<proteinExistence type="predicted"/>
<comment type="caution">
    <text evidence="1">The sequence shown here is derived from an EMBL/GenBank/DDBJ whole genome shotgun (WGS) entry which is preliminary data.</text>
</comment>
<evidence type="ECO:0008006" key="3">
    <source>
        <dbReference type="Google" id="ProtNLM"/>
    </source>
</evidence>
<dbReference type="RefSeq" id="WP_106987933.1">
    <property type="nucleotide sequence ID" value="NZ_PYLP01000006.1"/>
</dbReference>
<dbReference type="Proteomes" id="UP000241201">
    <property type="component" value="Unassembled WGS sequence"/>
</dbReference>
<gene>
    <name evidence="1" type="ORF">C7U55_06885</name>
</gene>
<reference evidence="2" key="1">
    <citation type="submission" date="2018-03" db="EMBL/GenBank/DDBJ databases">
        <title>Lachnoclostridium SNUG30370 gen.nov., sp.nov., isolated from human faeces.</title>
        <authorList>
            <person name="Seo B."/>
            <person name="Jeon K."/>
            <person name="Ko G."/>
        </authorList>
    </citation>
    <scope>NUCLEOTIDE SEQUENCE [LARGE SCALE GENOMIC DNA]</scope>
    <source>
        <strain evidence="2">SNUG30370</strain>
    </source>
</reference>
<dbReference type="EMBL" id="PYLP01000006">
    <property type="protein sequence ID" value="PST40628.1"/>
    <property type="molecule type" value="Genomic_DNA"/>
</dbReference>
<sequence>MENDKSYSKYLVIFIDILGSQNRDDFEKAYKINSIFHEELEKNNKNDLPHTVYFRKIYTFSDCSYIFYGFKENVPEEKRDEGKLFTTALCNCEPIFLRFIKEKIMFRGGISYGDAYVDPSKSMFFGKAVRAYQLESNVAIHPRIVVDNYVAEELLRNVSFQMNQAIEKNNTCEIPLSEMIPLFGHGLVEQDVDNKFIFNYLHMPQFNLLYNNCYSSGEEFIKEFINFCEEQIEENTEYKIIDKYFYALRFALDKLPPSCKE</sequence>